<dbReference type="GO" id="GO:0043565">
    <property type="term" value="F:sequence-specific DNA binding"/>
    <property type="evidence" value="ECO:0007669"/>
    <property type="project" value="InterPro"/>
</dbReference>
<protein>
    <submittedName>
        <fullName evidence="4">HTH-type transcriptional regulator CdhR</fullName>
    </submittedName>
</protein>
<gene>
    <name evidence="4" type="primary">cdhR_1</name>
    <name evidence="4" type="ORF">AGI3411_00486</name>
</gene>
<keyword evidence="1" id="KW-0805">Transcription regulation</keyword>
<keyword evidence="2" id="KW-0804">Transcription</keyword>
<evidence type="ECO:0000313" key="5">
    <source>
        <dbReference type="Proteomes" id="UP000289184"/>
    </source>
</evidence>
<dbReference type="InterPro" id="IPR002818">
    <property type="entry name" value="DJ-1/PfpI"/>
</dbReference>
<keyword evidence="5" id="KW-1185">Reference proteome</keyword>
<dbReference type="InterPro" id="IPR009057">
    <property type="entry name" value="Homeodomain-like_sf"/>
</dbReference>
<dbReference type="RefSeq" id="WP_129525830.1">
    <property type="nucleotide sequence ID" value="NZ_UFQB01000002.1"/>
</dbReference>
<proteinExistence type="predicted"/>
<feature type="domain" description="HTH araC/xylS-type" evidence="3">
    <location>
        <begin position="214"/>
        <end position="312"/>
    </location>
</feature>
<dbReference type="Pfam" id="PF12833">
    <property type="entry name" value="HTH_18"/>
    <property type="match status" value="1"/>
</dbReference>
<dbReference type="InterPro" id="IPR052158">
    <property type="entry name" value="INH-QAR"/>
</dbReference>
<dbReference type="Proteomes" id="UP000289184">
    <property type="component" value="Unassembled WGS sequence"/>
</dbReference>
<dbReference type="Pfam" id="PF01965">
    <property type="entry name" value="DJ-1_PfpI"/>
    <property type="match status" value="1"/>
</dbReference>
<evidence type="ECO:0000259" key="3">
    <source>
        <dbReference type="PROSITE" id="PS01124"/>
    </source>
</evidence>
<dbReference type="SUPFAM" id="SSF46689">
    <property type="entry name" value="Homeodomain-like"/>
    <property type="match status" value="2"/>
</dbReference>
<dbReference type="SMART" id="SM00342">
    <property type="entry name" value="HTH_ARAC"/>
    <property type="match status" value="1"/>
</dbReference>
<evidence type="ECO:0000256" key="2">
    <source>
        <dbReference type="ARBA" id="ARBA00023163"/>
    </source>
</evidence>
<dbReference type="PANTHER" id="PTHR43130:SF3">
    <property type="entry name" value="HTH-TYPE TRANSCRIPTIONAL REGULATOR RV1931C"/>
    <property type="match status" value="1"/>
</dbReference>
<evidence type="ECO:0000256" key="1">
    <source>
        <dbReference type="ARBA" id="ARBA00023015"/>
    </source>
</evidence>
<dbReference type="PROSITE" id="PS01124">
    <property type="entry name" value="HTH_ARAC_FAMILY_2"/>
    <property type="match status" value="1"/>
</dbReference>
<dbReference type="EMBL" id="UFQB01000002">
    <property type="protein sequence ID" value="SSW62638.1"/>
    <property type="molecule type" value="Genomic_DNA"/>
</dbReference>
<dbReference type="InterPro" id="IPR018060">
    <property type="entry name" value="HTH_AraC"/>
</dbReference>
<dbReference type="GO" id="GO:0003700">
    <property type="term" value="F:DNA-binding transcription factor activity"/>
    <property type="evidence" value="ECO:0007669"/>
    <property type="project" value="InterPro"/>
</dbReference>
<evidence type="ECO:0000313" key="4">
    <source>
        <dbReference type="EMBL" id="SSW62638.1"/>
    </source>
</evidence>
<dbReference type="PANTHER" id="PTHR43130">
    <property type="entry name" value="ARAC-FAMILY TRANSCRIPTIONAL REGULATOR"/>
    <property type="match status" value="1"/>
</dbReference>
<accession>A0A446C447</accession>
<dbReference type="Gene3D" id="1.10.10.60">
    <property type="entry name" value="Homeodomain-like"/>
    <property type="match status" value="1"/>
</dbReference>
<name>A0A446C447_9BURK</name>
<dbReference type="OrthoDB" id="8543772at2"/>
<dbReference type="SUPFAM" id="SSF52317">
    <property type="entry name" value="Class I glutamine amidotransferase-like"/>
    <property type="match status" value="1"/>
</dbReference>
<organism evidence="4 5">
    <name type="scientific">Achromobacter agilis</name>
    <dbReference type="NCBI Taxonomy" id="1353888"/>
    <lineage>
        <taxon>Bacteria</taxon>
        <taxon>Pseudomonadati</taxon>
        <taxon>Pseudomonadota</taxon>
        <taxon>Betaproteobacteria</taxon>
        <taxon>Burkholderiales</taxon>
        <taxon>Alcaligenaceae</taxon>
        <taxon>Achromobacter</taxon>
    </lineage>
</organism>
<dbReference type="CDD" id="cd03137">
    <property type="entry name" value="GATase1_AraC_1"/>
    <property type="match status" value="1"/>
</dbReference>
<dbReference type="AlphaFoldDB" id="A0A446C447"/>
<dbReference type="Gene3D" id="3.40.50.880">
    <property type="match status" value="1"/>
</dbReference>
<sequence>MHTVAIIAFEGISPFHLSVPCMVFGDDLARLGVPRYRLLICAETPGLISTMSGFKIQVEHGLSALEQADTLIMPAWRDPEETAPPALLEALRAGHRRGARIAGLCLGTFVLAEAGLLDGRAAATHWAWGDDFARRYPQVRLDRKSLYLDDGEILTSAGTAAAIDCCLHLLRCDHGAEVANRVARRMVVAPHRDGGQAQYIEQPLPGVTGSDRLSAALDWALEHLEQPLTLDLLADRAGMSRRNFTRRFKAKTGATVSQWVLNHRLAAAQRLLETTSKAVDRIAELAGFGSPASFRQHFLGAFSVSPSAYRRQFSAAPDRALP</sequence>
<reference evidence="4 5" key="1">
    <citation type="submission" date="2018-07" db="EMBL/GenBank/DDBJ databases">
        <authorList>
            <person name="Peeters C."/>
        </authorList>
    </citation>
    <scope>NUCLEOTIDE SEQUENCE [LARGE SCALE GENOMIC DNA]</scope>
    <source>
        <strain evidence="4 5">LMG 3411</strain>
    </source>
</reference>
<dbReference type="InterPro" id="IPR029062">
    <property type="entry name" value="Class_I_gatase-like"/>
</dbReference>